<dbReference type="GO" id="GO:0032456">
    <property type="term" value="P:endocytic recycling"/>
    <property type="evidence" value="ECO:0007669"/>
    <property type="project" value="InterPro"/>
</dbReference>
<dbReference type="GO" id="GO:0005768">
    <property type="term" value="C:endosome"/>
    <property type="evidence" value="ECO:0007669"/>
    <property type="project" value="UniProtKB-SubCell"/>
</dbReference>
<dbReference type="PANTHER" id="PTHR13673:SF0">
    <property type="entry name" value="VPS35 ENDOSOMAL PROTEIN-SORTING FACTOR-LIKE"/>
    <property type="match status" value="1"/>
</dbReference>
<proteinExistence type="inferred from homology"/>
<keyword evidence="4" id="KW-0967">Endosome</keyword>
<dbReference type="InterPro" id="IPR029705">
    <property type="entry name" value="VPS35L"/>
</dbReference>
<comment type="similarity">
    <text evidence="2">Belongs to the VPS35L family.</text>
</comment>
<evidence type="ECO:0000256" key="5">
    <source>
        <dbReference type="ARBA" id="ARBA00022927"/>
    </source>
</evidence>
<evidence type="ECO:0000256" key="4">
    <source>
        <dbReference type="ARBA" id="ARBA00022753"/>
    </source>
</evidence>
<evidence type="ECO:0000256" key="3">
    <source>
        <dbReference type="ARBA" id="ARBA00022448"/>
    </source>
</evidence>
<organism evidence="7 8">
    <name type="scientific">Salix dunnii</name>
    <dbReference type="NCBI Taxonomy" id="1413687"/>
    <lineage>
        <taxon>Eukaryota</taxon>
        <taxon>Viridiplantae</taxon>
        <taxon>Streptophyta</taxon>
        <taxon>Embryophyta</taxon>
        <taxon>Tracheophyta</taxon>
        <taxon>Spermatophyta</taxon>
        <taxon>Magnoliopsida</taxon>
        <taxon>eudicotyledons</taxon>
        <taxon>Gunneridae</taxon>
        <taxon>Pentapetalae</taxon>
        <taxon>rosids</taxon>
        <taxon>fabids</taxon>
        <taxon>Malpighiales</taxon>
        <taxon>Salicaceae</taxon>
        <taxon>Saliceae</taxon>
        <taxon>Salix</taxon>
    </lineage>
</organism>
<evidence type="ECO:0000256" key="1">
    <source>
        <dbReference type="ARBA" id="ARBA00004177"/>
    </source>
</evidence>
<comment type="caution">
    <text evidence="7">The sequence shown here is derived from an EMBL/GenBank/DDBJ whole genome shotgun (WGS) entry which is preliminary data.</text>
</comment>
<protein>
    <submittedName>
        <fullName evidence="7">Uncharacterized protein</fullName>
    </submittedName>
</protein>
<dbReference type="PANTHER" id="PTHR13673">
    <property type="entry name" value="ESOPHAGEAL CANCER ASSOCIATED PROTEIN"/>
    <property type="match status" value="1"/>
</dbReference>
<dbReference type="EMBL" id="JADGMS010000016">
    <property type="protein sequence ID" value="KAF9666465.1"/>
    <property type="molecule type" value="Genomic_DNA"/>
</dbReference>
<sequence>MELKDQRLRSRTSVFRMEFRRRDYSAEEQGHVLRRSRSDHHPLLPPSPSFITQVVDEKNGNNDFYDPLRGLNAEDSASVEEKDNNNNNNNSQIPSKEWTSFKRFLMQKFPVSKMISFASMSDVIIKSSTSFRKSSESSHLEEVDDPQSISQEDMKVITGQEYVSRLHELKDEINRAWHAEDRVTALKLTIQVAKLLMDTSVLQFYPTLFVLATDVLDMLGDMVWKRIQQKAEFSEDGIFLCSLPEDFKTSDICSDAKETCNNWFCKVGSIRELLPRIYLELAIFPCWRFLLDKPQDSLQRLVMMARGVVDPLASAYCRLYMAHCARKLPLSDIGHLVTCVNDTKILLMRHLSAREDGHISDKKRMLVSLMEPSIEYIMKCIFENTSQSQRQVDSVLLELGLGRNQEDLYGSSPCVSLVLHHLLKELPTEVIRSNFVGILHLIECSQDHYFDQCLNYRLLGFRLSESRSKLDIVYSVVDKVIQDMRNRSFGVSLEHWEKTQVMVCSSVQLYKFVQNAVKMNFSSHKNGRDRAAELMAVAQYDRLDQYLRVVDAYMDIVLQNQMDNHLKTILEGISKRACHKEIHEDELESLKSILMKLLSHFTDLNDVLALDHFLEILDVMYGNPRSNINMHILSMATRTGYLHDLSTIQLLFEISQSLHDVIDFGSMKDDEYQQPLRLISRFVEMVDYGTEMEQHLMFLGECRGAFGSINELKETLVHSSNCLAIKALKDGRKHLTFVKSCIAFSEVTIPSVLEHVVQFNLYIETAEVAILGGLVSHSDGLVVSAISCLECFDLTDGSRTSIDAGGMLSSIQKLCSLLVMFPANPDEGVTRFPNSILTLINSKSWMTPRMKIRLFCGIILLLATLSQNKLPYYPYHAEITGNDLLFFGDPSYMHEIVALSECVLQNLISFIEQEPPKAAHGTMALEACNCIASSFVVCQDTLEVCWKLIEIGRLCLGADDRYLQSTIKYLNEQLPTSEKVPSFSNLIFV</sequence>
<evidence type="ECO:0000256" key="6">
    <source>
        <dbReference type="SAM" id="MobiDB-lite"/>
    </source>
</evidence>
<keyword evidence="5" id="KW-0653">Protein transport</keyword>
<reference evidence="7 8" key="1">
    <citation type="submission" date="2020-10" db="EMBL/GenBank/DDBJ databases">
        <title>Plant Genome Project.</title>
        <authorList>
            <person name="Zhang R.-G."/>
        </authorList>
    </citation>
    <scope>NUCLEOTIDE SEQUENCE [LARGE SCALE GENOMIC DNA]</scope>
    <source>
        <strain evidence="7">FAFU-HL-1</strain>
        <tissue evidence="7">Leaf</tissue>
    </source>
</reference>
<evidence type="ECO:0000313" key="7">
    <source>
        <dbReference type="EMBL" id="KAF9666465.1"/>
    </source>
</evidence>
<gene>
    <name evidence="7" type="ORF">SADUNF_Sadunf16G0232100</name>
</gene>
<evidence type="ECO:0000313" key="8">
    <source>
        <dbReference type="Proteomes" id="UP000657918"/>
    </source>
</evidence>
<dbReference type="OrthoDB" id="1734063at2759"/>
<name>A0A835JA19_9ROSI</name>
<dbReference type="AlphaFoldDB" id="A0A835JA19"/>
<keyword evidence="8" id="KW-1185">Reference proteome</keyword>
<dbReference type="GO" id="GO:0015031">
    <property type="term" value="P:protein transport"/>
    <property type="evidence" value="ECO:0007669"/>
    <property type="project" value="UniProtKB-KW"/>
</dbReference>
<comment type="subcellular location">
    <subcellularLocation>
        <location evidence="1">Endosome</location>
    </subcellularLocation>
</comment>
<accession>A0A835JA19</accession>
<dbReference type="Proteomes" id="UP000657918">
    <property type="component" value="Chromosome 16"/>
</dbReference>
<feature type="region of interest" description="Disordered" evidence="6">
    <location>
        <begin position="26"/>
        <end position="45"/>
    </location>
</feature>
<keyword evidence="3" id="KW-0813">Transport</keyword>
<evidence type="ECO:0000256" key="2">
    <source>
        <dbReference type="ARBA" id="ARBA00010704"/>
    </source>
</evidence>